<comment type="caution">
    <text evidence="2">The sequence shown here is derived from an EMBL/GenBank/DDBJ whole genome shotgun (WGS) entry which is preliminary data.</text>
</comment>
<dbReference type="AlphaFoldDB" id="A0A9Q4A682"/>
<organism evidence="2 3">
    <name type="scientific">Pseudomonas syringae</name>
    <dbReference type="NCBI Taxonomy" id="317"/>
    <lineage>
        <taxon>Bacteria</taxon>
        <taxon>Pseudomonadati</taxon>
        <taxon>Pseudomonadota</taxon>
        <taxon>Gammaproteobacteria</taxon>
        <taxon>Pseudomonadales</taxon>
        <taxon>Pseudomonadaceae</taxon>
        <taxon>Pseudomonas</taxon>
    </lineage>
</organism>
<name>A0A9Q4A682_PSESX</name>
<dbReference type="EMBL" id="WKAE01000194">
    <property type="protein sequence ID" value="MCF5630941.1"/>
    <property type="molecule type" value="Genomic_DNA"/>
</dbReference>
<accession>A0A9Q4A682</accession>
<protein>
    <recommendedName>
        <fullName evidence="4">TrfA protein</fullName>
    </recommendedName>
</protein>
<reference evidence="2" key="1">
    <citation type="submission" date="2019-11" db="EMBL/GenBank/DDBJ databases">
        <title>Epiphytic Pseudomonas syringae from cherry orchards.</title>
        <authorList>
            <person name="Hulin M.T."/>
        </authorList>
    </citation>
    <scope>NUCLEOTIDE SEQUENCE</scope>
    <source>
        <strain evidence="2">PA-2-5E</strain>
    </source>
</reference>
<dbReference type="InterPro" id="IPR010751">
    <property type="entry name" value="TrfA"/>
</dbReference>
<dbReference type="Pfam" id="PF07042">
    <property type="entry name" value="TrfA"/>
    <property type="match status" value="1"/>
</dbReference>
<evidence type="ECO:0000313" key="3">
    <source>
        <dbReference type="Proteomes" id="UP000814010"/>
    </source>
</evidence>
<proteinExistence type="predicted"/>
<sequence length="268" mass="30158">MTSWPDEVRGVPNITLRSALFGSSRSASNAFLQRAEIYTQRPTQMRYTGPRLDQGDLDVWITLLHIARRKPMGKSFKTSAYELLKLQGKTDAGNNRKTLYKRLFRLAAGTLELSTKQHSYTGGLIDSIYRDDMEQKLIITLNLELSYLFGPNDFTHIDWAVRRSLNSKPLAQWLHGYLSSHAEPFPVSIDTLMKMAGSLDSSTSSREQNIRRALDALQHASNLHGQPLSYEISGGNVHFTKTPTSSQARHIARKSSGSKSKNKYRTIG</sequence>
<feature type="region of interest" description="Disordered" evidence="1">
    <location>
        <begin position="241"/>
        <end position="268"/>
    </location>
</feature>
<evidence type="ECO:0000313" key="2">
    <source>
        <dbReference type="EMBL" id="MCF5630941.1"/>
    </source>
</evidence>
<dbReference type="Proteomes" id="UP000814010">
    <property type="component" value="Unassembled WGS sequence"/>
</dbReference>
<gene>
    <name evidence="2" type="ORF">GIV53_16850</name>
</gene>
<evidence type="ECO:0000256" key="1">
    <source>
        <dbReference type="SAM" id="MobiDB-lite"/>
    </source>
</evidence>
<evidence type="ECO:0008006" key="4">
    <source>
        <dbReference type="Google" id="ProtNLM"/>
    </source>
</evidence>